<organism evidence="2 3">
    <name type="scientific">Microvirga subterranea</name>
    <dbReference type="NCBI Taxonomy" id="186651"/>
    <lineage>
        <taxon>Bacteria</taxon>
        <taxon>Pseudomonadati</taxon>
        <taxon>Pseudomonadota</taxon>
        <taxon>Alphaproteobacteria</taxon>
        <taxon>Hyphomicrobiales</taxon>
        <taxon>Methylobacteriaceae</taxon>
        <taxon>Microvirga</taxon>
    </lineage>
</organism>
<evidence type="ECO:0008006" key="4">
    <source>
        <dbReference type="Google" id="ProtNLM"/>
    </source>
</evidence>
<comment type="caution">
    <text evidence="2">The sequence shown here is derived from an EMBL/GenBank/DDBJ whole genome shotgun (WGS) entry which is preliminary data.</text>
</comment>
<dbReference type="Proteomes" id="UP000254925">
    <property type="component" value="Unassembled WGS sequence"/>
</dbReference>
<dbReference type="GO" id="GO:0005886">
    <property type="term" value="C:plasma membrane"/>
    <property type="evidence" value="ECO:0007669"/>
    <property type="project" value="TreeGrafter"/>
</dbReference>
<keyword evidence="1" id="KW-1133">Transmembrane helix</keyword>
<accession>A0A370HQK1</accession>
<keyword evidence="3" id="KW-1185">Reference proteome</keyword>
<dbReference type="AlphaFoldDB" id="A0A370HQK1"/>
<dbReference type="PIRSF" id="PIRSF016660">
    <property type="entry name" value="YedI"/>
    <property type="match status" value="1"/>
</dbReference>
<feature type="transmembrane region" description="Helical" evidence="1">
    <location>
        <begin position="246"/>
        <end position="268"/>
    </location>
</feature>
<proteinExistence type="predicted"/>
<evidence type="ECO:0000313" key="3">
    <source>
        <dbReference type="Proteomes" id="UP000254925"/>
    </source>
</evidence>
<name>A0A370HQK1_9HYPH</name>
<dbReference type="EMBL" id="QQBB01000004">
    <property type="protein sequence ID" value="RDI59184.1"/>
    <property type="molecule type" value="Genomic_DNA"/>
</dbReference>
<reference evidence="2 3" key="1">
    <citation type="submission" date="2018-07" db="EMBL/GenBank/DDBJ databases">
        <title>Genomic Encyclopedia of Type Strains, Phase IV (KMG-IV): sequencing the most valuable type-strain genomes for metagenomic binning, comparative biology and taxonomic classification.</title>
        <authorList>
            <person name="Goeker M."/>
        </authorList>
    </citation>
    <scope>NUCLEOTIDE SEQUENCE [LARGE SCALE GENOMIC DNA]</scope>
    <source>
        <strain evidence="2 3">DSM 14364</strain>
    </source>
</reference>
<feature type="transmembrane region" description="Helical" evidence="1">
    <location>
        <begin position="76"/>
        <end position="94"/>
    </location>
</feature>
<dbReference type="PANTHER" id="PTHR30503:SF3">
    <property type="entry name" value="INNER MEMBRANE PROTEIN YEDI"/>
    <property type="match status" value="1"/>
</dbReference>
<gene>
    <name evidence="2" type="ORF">DES45_10495</name>
</gene>
<dbReference type="OrthoDB" id="9814178at2"/>
<evidence type="ECO:0000256" key="1">
    <source>
        <dbReference type="SAM" id="Phobius"/>
    </source>
</evidence>
<dbReference type="RefSeq" id="WP_114770085.1">
    <property type="nucleotide sequence ID" value="NZ_QQBB01000004.1"/>
</dbReference>
<protein>
    <recommendedName>
        <fullName evidence="4">DUF808 domain-containing protein</fullName>
    </recommendedName>
</protein>
<feature type="transmembrane region" description="Helical" evidence="1">
    <location>
        <begin position="303"/>
        <end position="329"/>
    </location>
</feature>
<sequence>MSIGLIALLDDIAGLAKVAAASLDDVAAQAGKAGTKAAGIVIDDAAVTPRYVVGFAASRELPIIGKITVGSLKNKLLYLLPAALILSLVAPWAITPLLMLGGAYLCYEGSEKVFEALLPHEAHDHEAAVAEATHAPRSVEDEKVASAIKTDFILSAEIMAISLATIPELSFWSQAVVLAVVGIGITLLVYGGVALIVKADDAGMALARSDRPVSGLLRNGEPSGPDRALAPLTKALGRGLVKGMPVFLKVLGILGTAAMVWVGGGIIIHGLEEFGFAAIGHGVHDVAATAGHAVPAMAGLVEWLVSAAASGLFGLVVGAVLIPLVHYVLAPVARRLRGSSRKAAEPSH</sequence>
<keyword evidence="1" id="KW-0812">Transmembrane</keyword>
<dbReference type="PANTHER" id="PTHR30503">
    <property type="entry name" value="INNER MEMBRANE PROTEIN YEDI"/>
    <property type="match status" value="1"/>
</dbReference>
<feature type="transmembrane region" description="Helical" evidence="1">
    <location>
        <begin position="171"/>
        <end position="197"/>
    </location>
</feature>
<keyword evidence="1" id="KW-0472">Membrane</keyword>
<dbReference type="Pfam" id="PF05661">
    <property type="entry name" value="DUF808"/>
    <property type="match status" value="1"/>
</dbReference>
<dbReference type="InterPro" id="IPR008526">
    <property type="entry name" value="YedI"/>
</dbReference>
<evidence type="ECO:0000313" key="2">
    <source>
        <dbReference type="EMBL" id="RDI59184.1"/>
    </source>
</evidence>